<accession>A0A9W6QAF4</accession>
<dbReference type="InterPro" id="IPR029063">
    <property type="entry name" value="SAM-dependent_MTases_sf"/>
</dbReference>
<evidence type="ECO:0000313" key="2">
    <source>
        <dbReference type="Proteomes" id="UP001165041"/>
    </source>
</evidence>
<proteinExistence type="predicted"/>
<gene>
    <name evidence="1" type="ORF">Kpho02_32910</name>
</gene>
<name>A0A9W6QAF4_9ACTN</name>
<dbReference type="PIRSF" id="PIRSF017393">
    <property type="entry name" value="MTase_SAV2177"/>
    <property type="match status" value="1"/>
</dbReference>
<dbReference type="AlphaFoldDB" id="A0A9W6QAF4"/>
<evidence type="ECO:0008006" key="3">
    <source>
        <dbReference type="Google" id="ProtNLM"/>
    </source>
</evidence>
<dbReference type="Pfam" id="PF04672">
    <property type="entry name" value="Methyltransf_19"/>
    <property type="match status" value="1"/>
</dbReference>
<reference evidence="1" key="1">
    <citation type="submission" date="2023-02" db="EMBL/GenBank/DDBJ databases">
        <title>Kitasatospora phosalacinea NBRC 14627.</title>
        <authorList>
            <person name="Ichikawa N."/>
            <person name="Sato H."/>
            <person name="Tonouchi N."/>
        </authorList>
    </citation>
    <scope>NUCLEOTIDE SEQUENCE</scope>
    <source>
        <strain evidence="1">NBRC 14627</strain>
    </source>
</reference>
<dbReference type="InterPro" id="IPR006764">
    <property type="entry name" value="SAM_dep_MeTrfase_SAV2177_type"/>
</dbReference>
<dbReference type="Gene3D" id="3.40.50.150">
    <property type="entry name" value="Vaccinia Virus protein VP39"/>
    <property type="match status" value="1"/>
</dbReference>
<organism evidence="1 2">
    <name type="scientific">Kitasatospora phosalacinea</name>
    <dbReference type="NCBI Taxonomy" id="2065"/>
    <lineage>
        <taxon>Bacteria</taxon>
        <taxon>Bacillati</taxon>
        <taxon>Actinomycetota</taxon>
        <taxon>Actinomycetes</taxon>
        <taxon>Kitasatosporales</taxon>
        <taxon>Streptomycetaceae</taxon>
        <taxon>Kitasatospora</taxon>
    </lineage>
</organism>
<dbReference type="RefSeq" id="WP_285736807.1">
    <property type="nucleotide sequence ID" value="NZ_BSSA01000010.1"/>
</dbReference>
<comment type="caution">
    <text evidence="1">The sequence shown here is derived from an EMBL/GenBank/DDBJ whole genome shotgun (WGS) entry which is preliminary data.</text>
</comment>
<dbReference type="EMBL" id="BSSA01000010">
    <property type="protein sequence ID" value="GLW70992.1"/>
    <property type="molecule type" value="Genomic_DNA"/>
</dbReference>
<dbReference type="Proteomes" id="UP001165041">
    <property type="component" value="Unassembled WGS sequence"/>
</dbReference>
<dbReference type="SUPFAM" id="SSF53335">
    <property type="entry name" value="S-adenosyl-L-methionine-dependent methyltransferases"/>
    <property type="match status" value="1"/>
</dbReference>
<protein>
    <recommendedName>
        <fullName evidence="3">Methyltransferase</fullName>
    </recommendedName>
</protein>
<evidence type="ECO:0000313" key="1">
    <source>
        <dbReference type="EMBL" id="GLW70992.1"/>
    </source>
</evidence>
<sequence>MPDETAQQPPQIGINLDIHRPHSARMYDYYLGGVTNFPADREAAGRALDAFPNIRIAAHANRGFMHRSIRAIAALGVDQFLDVGTGIPTSPNLHEIAQRVNPAVRAVYADNDPIVLTHAEALLNSTPEGRTTYVQGDVRDPGTILDAAAETLDLSRPVALSMNALLHFIADRPGHGAADIVAAFTARLAPGSYLAISHFTPDFEPEATARLVEVYRNSGTEAQARTRDEIAALFHGWRVLEPGIVSTPRWRPDADIVTVTDQQASCYAAVARLDRSAPTRPV</sequence>